<name>A0A432Y5Y8_9GAMM</name>
<dbReference type="OrthoDB" id="9800258at2"/>
<evidence type="ECO:0000313" key="2">
    <source>
        <dbReference type="Proteomes" id="UP000287649"/>
    </source>
</evidence>
<evidence type="ECO:0000313" key="1">
    <source>
        <dbReference type="EMBL" id="RUO56384.1"/>
    </source>
</evidence>
<dbReference type="PANTHER" id="PTHR41791">
    <property type="entry name" value="SSL7039 PROTEIN"/>
    <property type="match status" value="1"/>
</dbReference>
<dbReference type="Proteomes" id="UP000287649">
    <property type="component" value="Unassembled WGS sequence"/>
</dbReference>
<dbReference type="RefSeq" id="WP_126771583.1">
    <property type="nucleotide sequence ID" value="NZ_PIPX01000001.1"/>
</dbReference>
<dbReference type="PANTHER" id="PTHR41791:SF1">
    <property type="entry name" value="SSL7039 PROTEIN"/>
    <property type="match status" value="1"/>
</dbReference>
<dbReference type="InterPro" id="IPR014056">
    <property type="entry name" value="TypeIITA-like_toxin_pred"/>
</dbReference>
<dbReference type="InterPro" id="IPR035093">
    <property type="entry name" value="RelE/ParE_toxin_dom_sf"/>
</dbReference>
<organism evidence="1 2">
    <name type="scientific">Pseudidiomarina homiensis</name>
    <dbReference type="NCBI Taxonomy" id="364198"/>
    <lineage>
        <taxon>Bacteria</taxon>
        <taxon>Pseudomonadati</taxon>
        <taxon>Pseudomonadota</taxon>
        <taxon>Gammaproteobacteria</taxon>
        <taxon>Alteromonadales</taxon>
        <taxon>Idiomarinaceae</taxon>
        <taxon>Pseudidiomarina</taxon>
    </lineage>
</organism>
<dbReference type="SUPFAM" id="SSF143011">
    <property type="entry name" value="RelE-like"/>
    <property type="match status" value="1"/>
</dbReference>
<gene>
    <name evidence="1" type="ORF">CWI70_06450</name>
</gene>
<dbReference type="AlphaFoldDB" id="A0A432Y5Y8"/>
<protein>
    <recommendedName>
        <fullName evidence="3">Addiction module protein</fullName>
    </recommendedName>
</protein>
<dbReference type="NCBIfam" id="TIGR02683">
    <property type="entry name" value="upstrm_HI1419"/>
    <property type="match status" value="1"/>
</dbReference>
<sequence length="124" mass="14135">MKSSQVINRKAKEYLTRNGDAPFSDWLAKLKDVRGQAKITKAITQMETGNFGDHKSIKQSGGLYERRINFGPGYRVYYMIDGDNLIILFAGSTKSDQQKVIQRAKVYLTDYKVRKNQGDQHATN</sequence>
<dbReference type="EMBL" id="PIPX01000001">
    <property type="protein sequence ID" value="RUO56384.1"/>
    <property type="molecule type" value="Genomic_DNA"/>
</dbReference>
<keyword evidence="2" id="KW-1185">Reference proteome</keyword>
<dbReference type="PIRSF" id="PIRSF028744">
    <property type="entry name" value="Addict_mod_HI1419"/>
    <property type="match status" value="1"/>
</dbReference>
<accession>A0A432Y5Y8</accession>
<reference evidence="2" key="1">
    <citation type="journal article" date="2018" name="Front. Microbiol.">
        <title>Genome-Based Analysis Reveals the Taxonomy and Diversity of the Family Idiomarinaceae.</title>
        <authorList>
            <person name="Liu Y."/>
            <person name="Lai Q."/>
            <person name="Shao Z."/>
        </authorList>
    </citation>
    <scope>NUCLEOTIDE SEQUENCE [LARGE SCALE GENOMIC DNA]</scope>
    <source>
        <strain evidence="2">PO-M2</strain>
    </source>
</reference>
<dbReference type="Pfam" id="PF05973">
    <property type="entry name" value="Gp49"/>
    <property type="match status" value="1"/>
</dbReference>
<dbReference type="InterPro" id="IPR009241">
    <property type="entry name" value="HigB-like"/>
</dbReference>
<evidence type="ECO:0008006" key="3">
    <source>
        <dbReference type="Google" id="ProtNLM"/>
    </source>
</evidence>
<proteinExistence type="predicted"/>
<comment type="caution">
    <text evidence="1">The sequence shown here is derived from an EMBL/GenBank/DDBJ whole genome shotgun (WGS) entry which is preliminary data.</text>
</comment>